<keyword evidence="8 12" id="KW-0175">Coiled coil</keyword>
<sequence length="1034" mass="114648">MKSEAAAETRTELAKGYEHREVEARWYPVWRARGYFHADETDGSRPPFSIVLPPPNVTGSLHLGHALTATLQDVLCRWKRMSGFNVLWLPGTDHAGIATQMIVEKELQKTEQKSRHDLGRAEFLKRVWTWKEKYGSRIGEQHAALGASLDWERERFTMDEGLSRAVREVFVRLYEEGLVYREQKLINWCPDCRTALSDLEVTYEEGHAGELWSFAYPLSDGSGEIVVATTRPETMLGDTAVAVHPDDERYRALIGKKVVHPLVDREIPIVGDAILVDPKFGTGAVKVTPAHDFNDFEVGQRHGLELLTVIGLDGKMNAEAGPVAGLDRFAARKKVKELLAEKGLDRGTKPHVLPLGRCQRSETVLEPLLSQQWFVRIEPLAKPAIAAVEEGKTRFVPEAWTNTYMAWMRNIHDWCISRQLWWGHQIPAWYCPDGHVTVAREAPARCATCQKQELRQDEDVLDTWFSSGLWPFSTMGWPDQTATLRTFYPTSVMETGHDIIFFWVARMMMMGLHFMGEVPFRDVYLHPMVRDEKGQKMSKTKGNVIDPLVITEQYGADALRFTLAALTAQGRDIKLAKERIEGYRAFANKLWNATRFALMNLGGFTVGEEDVRAAARTPADRWILARLQRAVNETVQALESFRFNDAAGAVYQFVWHELCDWYIELSKEALYGEDPAQKRAAQAVLTHCLETSLRLLHPFMPFITEELWQTLQAQVGGRWGASIMIARYPEPGPVDEAAERGFGPVLGVVEAVRNVRGEMNIPFKVALREVQVGALAPEALATVREEQARVLRLGNLEGLTLSAQPTRRVPGSAVVVGSGFEVRIPLAGAVDMAAEQARLAKELTRVDADLASLEKKLANPSFVERAPKDVVEKDRARAEELKEKRRRLEAHRDMLAEAEGTTMTENPNPNPTVNPNPEPAQAPAPVTEPVGEPAPAVEASPVETPAEAAAAPAPAPAAPRAPAKKKPAAKAKAKPAAKAKAKPAKKAAKKVAKKAPAARKAAKKPAKKAAKKAAPKKAAKGKAKGARKAARGRR</sequence>
<dbReference type="InterPro" id="IPR009008">
    <property type="entry name" value="Val/Leu/Ile-tRNA-synth_edit"/>
</dbReference>
<evidence type="ECO:0000256" key="3">
    <source>
        <dbReference type="ARBA" id="ARBA00022490"/>
    </source>
</evidence>
<evidence type="ECO:0000256" key="5">
    <source>
        <dbReference type="ARBA" id="ARBA00022741"/>
    </source>
</evidence>
<evidence type="ECO:0000256" key="2">
    <source>
        <dbReference type="ARBA" id="ARBA00011245"/>
    </source>
</evidence>
<feature type="region of interest" description="Disordered" evidence="13">
    <location>
        <begin position="897"/>
        <end position="1034"/>
    </location>
</feature>
<evidence type="ECO:0000256" key="6">
    <source>
        <dbReference type="ARBA" id="ARBA00022840"/>
    </source>
</evidence>
<protein>
    <recommendedName>
        <fullName evidence="12">Valine--tRNA ligase</fullName>
        <ecNumber evidence="12">6.1.1.9</ecNumber>
    </recommendedName>
    <alternativeName>
        <fullName evidence="12">Valyl-tRNA synthetase</fullName>
        <shortName evidence="12">ValRS</shortName>
    </alternativeName>
</protein>
<feature type="domain" description="Valyl-tRNA synthetase tRNA-binding arm" evidence="16">
    <location>
        <begin position="831"/>
        <end position="895"/>
    </location>
</feature>
<dbReference type="InterPro" id="IPR014729">
    <property type="entry name" value="Rossmann-like_a/b/a_fold"/>
</dbReference>
<keyword evidence="9 12" id="KW-0030">Aminoacyl-tRNA synthetase</keyword>
<dbReference type="GO" id="GO:0005829">
    <property type="term" value="C:cytosol"/>
    <property type="evidence" value="ECO:0007669"/>
    <property type="project" value="TreeGrafter"/>
</dbReference>
<dbReference type="GO" id="GO:0005524">
    <property type="term" value="F:ATP binding"/>
    <property type="evidence" value="ECO:0007669"/>
    <property type="project" value="UniProtKB-UniRule"/>
</dbReference>
<dbReference type="EMBL" id="BJTG01000012">
    <property type="protein sequence ID" value="GEJ59316.1"/>
    <property type="molecule type" value="Genomic_DNA"/>
</dbReference>
<comment type="subcellular location">
    <subcellularLocation>
        <location evidence="1 12">Cytoplasm</location>
    </subcellularLocation>
</comment>
<dbReference type="Pfam" id="PF10458">
    <property type="entry name" value="Val_tRNA-synt_C"/>
    <property type="match status" value="1"/>
</dbReference>
<evidence type="ECO:0000256" key="1">
    <source>
        <dbReference type="ARBA" id="ARBA00004496"/>
    </source>
</evidence>
<dbReference type="FunFam" id="3.40.50.620:FF:000078">
    <property type="entry name" value="Valine--tRNA ligase, mitochondrial"/>
    <property type="match status" value="1"/>
</dbReference>
<evidence type="ECO:0000313" key="17">
    <source>
        <dbReference type="EMBL" id="GEJ59316.1"/>
    </source>
</evidence>
<evidence type="ECO:0000259" key="16">
    <source>
        <dbReference type="Pfam" id="PF10458"/>
    </source>
</evidence>
<dbReference type="GO" id="GO:0002161">
    <property type="term" value="F:aminoacyl-tRNA deacylase activity"/>
    <property type="evidence" value="ECO:0007669"/>
    <property type="project" value="InterPro"/>
</dbReference>
<evidence type="ECO:0000313" key="18">
    <source>
        <dbReference type="Proteomes" id="UP000503640"/>
    </source>
</evidence>
<dbReference type="HAMAP" id="MF_02004">
    <property type="entry name" value="Val_tRNA_synth_type1"/>
    <property type="match status" value="1"/>
</dbReference>
<evidence type="ECO:0000256" key="8">
    <source>
        <dbReference type="ARBA" id="ARBA00023054"/>
    </source>
</evidence>
<evidence type="ECO:0000256" key="11">
    <source>
        <dbReference type="ARBA" id="ARBA00060830"/>
    </source>
</evidence>
<dbReference type="CDD" id="cd07962">
    <property type="entry name" value="Anticodon_Ia_Val"/>
    <property type="match status" value="1"/>
</dbReference>
<dbReference type="Gene3D" id="1.10.730.10">
    <property type="entry name" value="Isoleucyl-tRNA Synthetase, Domain 1"/>
    <property type="match status" value="1"/>
</dbReference>
<name>A0A7I9VS86_9BACT</name>
<dbReference type="EC" id="6.1.1.9" evidence="12"/>
<feature type="domain" description="Methionyl/Valyl/Leucyl/Isoleucyl-tRNA synthetase anticodon-binding" evidence="15">
    <location>
        <begin position="620"/>
        <end position="766"/>
    </location>
</feature>
<dbReference type="FunFam" id="1.10.287.380:FF:000001">
    <property type="entry name" value="Valine--tRNA ligase"/>
    <property type="match status" value="1"/>
</dbReference>
<dbReference type="NCBIfam" id="NF004349">
    <property type="entry name" value="PRK05729.1"/>
    <property type="match status" value="1"/>
</dbReference>
<dbReference type="Gene3D" id="3.90.740.10">
    <property type="entry name" value="Valyl/Leucyl/Isoleucyl-tRNA synthetase, editing domain"/>
    <property type="match status" value="1"/>
</dbReference>
<evidence type="ECO:0000259" key="14">
    <source>
        <dbReference type="Pfam" id="PF00133"/>
    </source>
</evidence>
<comment type="caution">
    <text evidence="17">The sequence shown here is derived from an EMBL/GenBank/DDBJ whole genome shotgun (WGS) entry which is preliminary data.</text>
</comment>
<comment type="subunit">
    <text evidence="2 12">Monomer.</text>
</comment>
<dbReference type="NCBIfam" id="TIGR00422">
    <property type="entry name" value="valS"/>
    <property type="match status" value="1"/>
</dbReference>
<dbReference type="InterPro" id="IPR009080">
    <property type="entry name" value="tRNAsynth_Ia_anticodon-bd"/>
</dbReference>
<dbReference type="GO" id="GO:0004832">
    <property type="term" value="F:valine-tRNA ligase activity"/>
    <property type="evidence" value="ECO:0007669"/>
    <property type="project" value="UniProtKB-UniRule"/>
</dbReference>
<proteinExistence type="inferred from homology"/>
<dbReference type="InterPro" id="IPR013155">
    <property type="entry name" value="M/V/L/I-tRNA-synth_anticd-bd"/>
</dbReference>
<dbReference type="SUPFAM" id="SSF50677">
    <property type="entry name" value="ValRS/IleRS/LeuRS editing domain"/>
    <property type="match status" value="1"/>
</dbReference>
<feature type="compositionally biased region" description="Low complexity" evidence="13">
    <location>
        <begin position="923"/>
        <end position="952"/>
    </location>
</feature>
<dbReference type="SUPFAM" id="SSF52374">
    <property type="entry name" value="Nucleotidylyl transferase"/>
    <property type="match status" value="1"/>
</dbReference>
<dbReference type="SUPFAM" id="SSF46589">
    <property type="entry name" value="tRNA-binding arm"/>
    <property type="match status" value="1"/>
</dbReference>
<keyword evidence="3 12" id="KW-0963">Cytoplasm</keyword>
<accession>A0A7I9VS86</accession>
<dbReference type="Pfam" id="PF08264">
    <property type="entry name" value="Anticodon_1"/>
    <property type="match status" value="1"/>
</dbReference>
<dbReference type="InterPro" id="IPR037118">
    <property type="entry name" value="Val-tRNA_synth_C_sf"/>
</dbReference>
<dbReference type="FunFam" id="3.40.50.620:FF:000032">
    <property type="entry name" value="Valine--tRNA ligase"/>
    <property type="match status" value="1"/>
</dbReference>
<evidence type="ECO:0000256" key="9">
    <source>
        <dbReference type="ARBA" id="ARBA00023146"/>
    </source>
</evidence>
<comment type="catalytic activity">
    <reaction evidence="10 12">
        <text>tRNA(Val) + L-valine + ATP = L-valyl-tRNA(Val) + AMP + diphosphate</text>
        <dbReference type="Rhea" id="RHEA:10704"/>
        <dbReference type="Rhea" id="RHEA-COMP:9672"/>
        <dbReference type="Rhea" id="RHEA-COMP:9708"/>
        <dbReference type="ChEBI" id="CHEBI:30616"/>
        <dbReference type="ChEBI" id="CHEBI:33019"/>
        <dbReference type="ChEBI" id="CHEBI:57762"/>
        <dbReference type="ChEBI" id="CHEBI:78442"/>
        <dbReference type="ChEBI" id="CHEBI:78537"/>
        <dbReference type="ChEBI" id="CHEBI:456215"/>
        <dbReference type="EC" id="6.1.1.9"/>
    </reaction>
</comment>
<keyword evidence="18" id="KW-1185">Reference proteome</keyword>
<dbReference type="GO" id="GO:0006438">
    <property type="term" value="P:valyl-tRNA aminoacylation"/>
    <property type="evidence" value="ECO:0007669"/>
    <property type="project" value="UniProtKB-UniRule"/>
</dbReference>
<dbReference type="Gene3D" id="3.40.50.620">
    <property type="entry name" value="HUPs"/>
    <property type="match status" value="2"/>
</dbReference>
<dbReference type="RefSeq" id="WP_176068684.1">
    <property type="nucleotide sequence ID" value="NZ_BJTG01000012.1"/>
</dbReference>
<organism evidence="17 18">
    <name type="scientific">Anaeromyxobacter diazotrophicus</name>
    <dbReference type="NCBI Taxonomy" id="2590199"/>
    <lineage>
        <taxon>Bacteria</taxon>
        <taxon>Pseudomonadati</taxon>
        <taxon>Myxococcota</taxon>
        <taxon>Myxococcia</taxon>
        <taxon>Myxococcales</taxon>
        <taxon>Cystobacterineae</taxon>
        <taxon>Anaeromyxobacteraceae</taxon>
        <taxon>Anaeromyxobacter</taxon>
    </lineage>
</organism>
<comment type="domain">
    <text evidence="12">The C-terminal coiled-coil domain is crucial for aminoacylation activity.</text>
</comment>
<dbReference type="Proteomes" id="UP000503640">
    <property type="component" value="Unassembled WGS sequence"/>
</dbReference>
<dbReference type="FunFam" id="3.90.740.10:FF:000005">
    <property type="entry name" value="Valine--tRNA ligase, mitochondrial"/>
    <property type="match status" value="1"/>
</dbReference>
<evidence type="ECO:0000256" key="7">
    <source>
        <dbReference type="ARBA" id="ARBA00022917"/>
    </source>
</evidence>
<dbReference type="FunFam" id="1.10.730.10:FF:000014">
    <property type="entry name" value="Valine--tRNA ligase"/>
    <property type="match status" value="1"/>
</dbReference>
<dbReference type="InterPro" id="IPR019499">
    <property type="entry name" value="Val-tRNA_synth_tRNA-bd"/>
</dbReference>
<dbReference type="PANTHER" id="PTHR11946">
    <property type="entry name" value="VALYL-TRNA SYNTHETASES"/>
    <property type="match status" value="1"/>
</dbReference>
<dbReference type="NCBIfam" id="NF011492">
    <property type="entry name" value="PRK14900.1"/>
    <property type="match status" value="1"/>
</dbReference>
<feature type="short sequence motif" description="'KMSKS' region" evidence="12">
    <location>
        <begin position="536"/>
        <end position="540"/>
    </location>
</feature>
<feature type="compositionally biased region" description="Pro residues" evidence="13">
    <location>
        <begin position="908"/>
        <end position="922"/>
    </location>
</feature>
<feature type="compositionally biased region" description="Basic residues" evidence="13">
    <location>
        <begin position="962"/>
        <end position="1034"/>
    </location>
</feature>
<keyword evidence="4 12" id="KW-0436">Ligase</keyword>
<feature type="binding site" evidence="12">
    <location>
        <position position="539"/>
    </location>
    <ligand>
        <name>ATP</name>
        <dbReference type="ChEBI" id="CHEBI:30616"/>
    </ligand>
</feature>
<evidence type="ECO:0000256" key="12">
    <source>
        <dbReference type="HAMAP-Rule" id="MF_02004"/>
    </source>
</evidence>
<evidence type="ECO:0000259" key="15">
    <source>
        <dbReference type="Pfam" id="PF08264"/>
    </source>
</evidence>
<gene>
    <name evidence="12 17" type="primary">valS</name>
    <name evidence="17" type="ORF">AMYX_40570</name>
</gene>
<reference evidence="18" key="1">
    <citation type="journal article" date="2020" name="Appl. Environ. Microbiol.">
        <title>Diazotrophic Anaeromyxobacter Isolates from Soils.</title>
        <authorList>
            <person name="Masuda Y."/>
            <person name="Yamanaka H."/>
            <person name="Xu Z.X."/>
            <person name="Shiratori Y."/>
            <person name="Aono T."/>
            <person name="Amachi S."/>
            <person name="Senoo K."/>
            <person name="Itoh H."/>
        </authorList>
    </citation>
    <scope>NUCLEOTIDE SEQUENCE [LARGE SCALE GENOMIC DNA]</scope>
    <source>
        <strain evidence="18">R267</strain>
    </source>
</reference>
<feature type="short sequence motif" description="'HIGH' region" evidence="12">
    <location>
        <begin position="55"/>
        <end position="65"/>
    </location>
</feature>
<dbReference type="AlphaFoldDB" id="A0A7I9VS86"/>
<dbReference type="Gene3D" id="1.10.287.380">
    <property type="entry name" value="Valyl-tRNA synthetase, C-terminal domain"/>
    <property type="match status" value="1"/>
</dbReference>
<dbReference type="Pfam" id="PF00133">
    <property type="entry name" value="tRNA-synt_1"/>
    <property type="match status" value="1"/>
</dbReference>
<keyword evidence="6 12" id="KW-0067">ATP-binding</keyword>
<keyword evidence="7 12" id="KW-0648">Protein biosynthesis</keyword>
<evidence type="ECO:0000256" key="4">
    <source>
        <dbReference type="ARBA" id="ARBA00022598"/>
    </source>
</evidence>
<comment type="function">
    <text evidence="12">Catalyzes the attachment of valine to tRNA(Val). As ValRS can inadvertently accommodate and process structurally similar amino acids such as threonine, to avoid such errors, it has a 'posttransfer' editing activity that hydrolyzes mischarged Thr-tRNA(Val) in a tRNA-dependent manner.</text>
</comment>
<keyword evidence="5 12" id="KW-0547">Nucleotide-binding</keyword>
<comment type="domain">
    <text evidence="12">ValRS has two distinct active sites: one for aminoacylation and one for editing. The misactivated threonine is translocated from the active site to the editing site.</text>
</comment>
<dbReference type="SUPFAM" id="SSF47323">
    <property type="entry name" value="Anticodon-binding domain of a subclass of class I aminoacyl-tRNA synthetases"/>
    <property type="match status" value="1"/>
</dbReference>
<dbReference type="PANTHER" id="PTHR11946:SF93">
    <property type="entry name" value="VALINE--TRNA LIGASE, CHLOROPLASTIC_MITOCHONDRIAL 2"/>
    <property type="match status" value="1"/>
</dbReference>
<dbReference type="PROSITE" id="PS00178">
    <property type="entry name" value="AA_TRNA_LIGASE_I"/>
    <property type="match status" value="1"/>
</dbReference>
<dbReference type="InterPro" id="IPR001412">
    <property type="entry name" value="aa-tRNA-synth_I_CS"/>
</dbReference>
<dbReference type="PRINTS" id="PR00986">
    <property type="entry name" value="TRNASYNTHVAL"/>
</dbReference>
<dbReference type="InterPro" id="IPR002303">
    <property type="entry name" value="Valyl-tRNA_ligase"/>
</dbReference>
<dbReference type="InterPro" id="IPR010978">
    <property type="entry name" value="tRNA-bd_arm"/>
</dbReference>
<comment type="similarity">
    <text evidence="11 12">Belongs to the class-I aminoacyl-tRNA synthetase family. ValS type 1 subfamily.</text>
</comment>
<dbReference type="CDD" id="cd00817">
    <property type="entry name" value="ValRS_core"/>
    <property type="match status" value="1"/>
</dbReference>
<dbReference type="InterPro" id="IPR002300">
    <property type="entry name" value="aa-tRNA-synth_Ia"/>
</dbReference>
<dbReference type="InterPro" id="IPR033705">
    <property type="entry name" value="Anticodon_Ia_Val"/>
</dbReference>
<evidence type="ECO:0000256" key="13">
    <source>
        <dbReference type="SAM" id="MobiDB-lite"/>
    </source>
</evidence>
<feature type="domain" description="Aminoacyl-tRNA synthetase class Ia" evidence="14">
    <location>
        <begin position="26"/>
        <end position="575"/>
    </location>
</feature>
<evidence type="ECO:0000256" key="10">
    <source>
        <dbReference type="ARBA" id="ARBA00047552"/>
    </source>
</evidence>